<reference evidence="1 2" key="1">
    <citation type="journal article" date="2018" name="PLoS Pathog.">
        <title>Evolution of structural diversity of trichothecenes, a family of toxins produced by plant pathogenic and entomopathogenic fungi.</title>
        <authorList>
            <person name="Proctor R.H."/>
            <person name="McCormick S.P."/>
            <person name="Kim H.S."/>
            <person name="Cardoza R.E."/>
            <person name="Stanley A.M."/>
            <person name="Lindo L."/>
            <person name="Kelly A."/>
            <person name="Brown D.W."/>
            <person name="Lee T."/>
            <person name="Vaughan M.M."/>
            <person name="Alexander N.J."/>
            <person name="Busman M."/>
            <person name="Gutierrez S."/>
        </authorList>
    </citation>
    <scope>NUCLEOTIDE SEQUENCE [LARGE SCALE GENOMIC DNA]</scope>
    <source>
        <strain evidence="1 2">NRRL 3299</strain>
    </source>
</reference>
<organism evidence="1 2">
    <name type="scientific">Fusarium sporotrichioides</name>
    <dbReference type="NCBI Taxonomy" id="5514"/>
    <lineage>
        <taxon>Eukaryota</taxon>
        <taxon>Fungi</taxon>
        <taxon>Dikarya</taxon>
        <taxon>Ascomycota</taxon>
        <taxon>Pezizomycotina</taxon>
        <taxon>Sordariomycetes</taxon>
        <taxon>Hypocreomycetidae</taxon>
        <taxon>Hypocreales</taxon>
        <taxon>Nectriaceae</taxon>
        <taxon>Fusarium</taxon>
    </lineage>
</organism>
<dbReference type="EMBL" id="PXOF01000151">
    <property type="protein sequence ID" value="RGP62241.1"/>
    <property type="molecule type" value="Genomic_DNA"/>
</dbReference>
<name>A0A395RQ67_FUSSP</name>
<dbReference type="AlphaFoldDB" id="A0A395RQ67"/>
<sequence length="105" mass="11563">MQLPRRTTGIGARLAHIFLVFSTKVLRTVLIKALHILGTAVLLYAITADDCESRCANGYLFVAPFTGHRDPADHSPAQLAPYILTDTSDLVLSGFYYFSTWAGNF</sequence>
<accession>A0A395RQ67</accession>
<evidence type="ECO:0000313" key="2">
    <source>
        <dbReference type="Proteomes" id="UP000266152"/>
    </source>
</evidence>
<dbReference type="Proteomes" id="UP000266152">
    <property type="component" value="Unassembled WGS sequence"/>
</dbReference>
<proteinExistence type="predicted"/>
<evidence type="ECO:0000313" key="1">
    <source>
        <dbReference type="EMBL" id="RGP62241.1"/>
    </source>
</evidence>
<gene>
    <name evidence="1" type="ORF">FSPOR_9423</name>
</gene>
<keyword evidence="2" id="KW-1185">Reference proteome</keyword>
<protein>
    <submittedName>
        <fullName evidence="1">Putative secreted protein</fullName>
    </submittedName>
</protein>
<comment type="caution">
    <text evidence="1">The sequence shown here is derived from an EMBL/GenBank/DDBJ whole genome shotgun (WGS) entry which is preliminary data.</text>
</comment>